<name>A0A1T1GV39_9GAMM</name>
<reference evidence="2 3" key="1">
    <citation type="submission" date="2017-02" db="EMBL/GenBank/DDBJ databases">
        <title>Acinetobacter sp. ANC 4945, whole genome shotgun sequencing project.</title>
        <authorList>
            <person name="Radolfova-Krizova L."/>
            <person name="Al Atrouni A."/>
            <person name="Nemec A."/>
        </authorList>
    </citation>
    <scope>NUCLEOTIDE SEQUENCE [LARGE SCALE GENOMIC DNA]</scope>
    <source>
        <strain evidence="2 3">ANC 4945</strain>
    </source>
</reference>
<keyword evidence="3" id="KW-1185">Reference proteome</keyword>
<evidence type="ECO:0000313" key="2">
    <source>
        <dbReference type="EMBL" id="OOV81307.1"/>
    </source>
</evidence>
<comment type="caution">
    <text evidence="2">The sequence shown here is derived from an EMBL/GenBank/DDBJ whole genome shotgun (WGS) entry which is preliminary data.</text>
</comment>
<accession>A0A1T1GV39</accession>
<dbReference type="AlphaFoldDB" id="A0A1T1GV39"/>
<dbReference type="Proteomes" id="UP000191160">
    <property type="component" value="Unassembled WGS sequence"/>
</dbReference>
<sequence>MYKLYVFIFSVFTASVIHANVKEAVTPQLTQAEYNAQIQAYTEQINSTKAILDDPASTATGQQQTQAFCLRLNAYRQILEISQQNSALEMANLMRVASQHYLQQQQQGMQSSGLNESAFCSSPTK</sequence>
<evidence type="ECO:0000256" key="1">
    <source>
        <dbReference type="SAM" id="SignalP"/>
    </source>
</evidence>
<feature type="signal peptide" evidence="1">
    <location>
        <begin position="1"/>
        <end position="19"/>
    </location>
</feature>
<keyword evidence="1" id="KW-0732">Signal</keyword>
<feature type="chain" id="PRO_5012571855" evidence="1">
    <location>
        <begin position="20"/>
        <end position="125"/>
    </location>
</feature>
<dbReference type="EMBL" id="MVKX01000007">
    <property type="protein sequence ID" value="OOV81307.1"/>
    <property type="molecule type" value="Genomic_DNA"/>
</dbReference>
<proteinExistence type="predicted"/>
<evidence type="ECO:0000313" key="3">
    <source>
        <dbReference type="Proteomes" id="UP000191160"/>
    </source>
</evidence>
<protein>
    <submittedName>
        <fullName evidence="2">Uncharacterized protein</fullName>
    </submittedName>
</protein>
<organism evidence="2 3">
    <name type="scientific">Acinetobacter amyesii</name>
    <dbReference type="NCBI Taxonomy" id="2942470"/>
    <lineage>
        <taxon>Bacteria</taxon>
        <taxon>Pseudomonadati</taxon>
        <taxon>Pseudomonadota</taxon>
        <taxon>Gammaproteobacteria</taxon>
        <taxon>Moraxellales</taxon>
        <taxon>Moraxellaceae</taxon>
        <taxon>Acinetobacter</taxon>
    </lineage>
</organism>
<gene>
    <name evidence="2" type="ORF">B1202_11740</name>
</gene>